<dbReference type="FunFam" id="3.40.50.11720:FF:000001">
    <property type="entry name" value="3-deoxy-D-manno-octulosonic acid transferase"/>
    <property type="match status" value="1"/>
</dbReference>
<comment type="caution">
    <text evidence="9">The sequence shown here is derived from an EMBL/GenBank/DDBJ whole genome shotgun (WGS) entry which is preliminary data.</text>
</comment>
<feature type="domain" description="3-deoxy-D-manno-octulosonic-acid transferase N-terminal" evidence="8">
    <location>
        <begin position="41"/>
        <end position="221"/>
    </location>
</feature>
<evidence type="ECO:0000256" key="5">
    <source>
        <dbReference type="ARBA" id="ARBA00049183"/>
    </source>
</evidence>
<protein>
    <recommendedName>
        <fullName evidence="2">lipid IVA 3-deoxy-D-manno-octulosonic acid transferase</fullName>
        <ecNumber evidence="2">2.4.99.12</ecNumber>
    </recommendedName>
    <alternativeName>
        <fullName evidence="4">Lipid IV(A) 3-deoxy-D-manno-octulosonic acid transferase</fullName>
    </alternativeName>
</protein>
<dbReference type="InterPro" id="IPR007507">
    <property type="entry name" value="Glycos_transf_N"/>
</dbReference>
<dbReference type="EMBL" id="RXIC02000020">
    <property type="protein sequence ID" value="KAB1221261.1"/>
    <property type="molecule type" value="Genomic_DNA"/>
</dbReference>
<dbReference type="GO" id="GO:0043842">
    <property type="term" value="F:Kdo transferase activity"/>
    <property type="evidence" value="ECO:0007669"/>
    <property type="project" value="UniProtKB-EC"/>
</dbReference>
<feature type="site" description="Transition state stabilizer" evidence="7">
    <location>
        <position position="219"/>
    </location>
</feature>
<dbReference type="GO" id="GO:0005886">
    <property type="term" value="C:plasma membrane"/>
    <property type="evidence" value="ECO:0007669"/>
    <property type="project" value="TreeGrafter"/>
</dbReference>
<accession>A0A6A1W7S4</accession>
<evidence type="ECO:0000259" key="8">
    <source>
        <dbReference type="Pfam" id="PF04413"/>
    </source>
</evidence>
<evidence type="ECO:0000256" key="3">
    <source>
        <dbReference type="ARBA" id="ARBA00022679"/>
    </source>
</evidence>
<dbReference type="PANTHER" id="PTHR42755:SF1">
    <property type="entry name" value="3-DEOXY-D-MANNO-OCTULOSONIC ACID TRANSFERASE, MITOCHONDRIAL-RELATED"/>
    <property type="match status" value="1"/>
</dbReference>
<evidence type="ECO:0000256" key="1">
    <source>
        <dbReference type="ARBA" id="ARBA00006380"/>
    </source>
</evidence>
<dbReference type="InterPro" id="IPR039901">
    <property type="entry name" value="Kdotransferase"/>
</dbReference>
<dbReference type="PANTHER" id="PTHR42755">
    <property type="entry name" value="3-DEOXY-MANNO-OCTULOSONATE CYTIDYLYLTRANSFERASE"/>
    <property type="match status" value="1"/>
</dbReference>
<sequence length="476" mass="53456">MAATTEGKLVYRIYRALSYSVSPVVKLHLQYRRLRGREHPHRWTERLGRPSLPRPPGPLLWFHAVSLGEGMTAIPVIKQCIKQSPDLNILMTTTTLSAFHVISKRLPSGVIYQFAPVDTPTAVGSFLDYWKPNAIILIESELWPNLIMAASENGILLALLNGRMSRKSFKLFSGPLLRPLISLMLSKFSLIVPLSTMQAINFQLLQAPPYIINFSGDLKYVIEDFDVSEEELRSIEDLKLQLAHRQVWMASSIHRGEEEIMLGIHRVLSRMHPEMVTILAPRDPRHGVEIAQELQKEGQSVALRSLYEKLEARTNIYVVDTLGELRHLYGLTPIAVVGGSFFPGLAGHNISEAAASGCAVLTGQHVGHFSHMVLEMQRLNPLSILQVSGKLELEKALKELFSDPKVLEARCMAAKETYHSLSGGIVANVWNALNLNIFKRALCSKLDKDWYATKVNVKVNDVAFHKYSANRQWCAR</sequence>
<reference evidence="9 10" key="1">
    <citation type="journal article" date="2019" name="Plant Biotechnol. J.">
        <title>The red bayberry genome and genetic basis of sex determination.</title>
        <authorList>
            <person name="Jia H.M."/>
            <person name="Jia H.J."/>
            <person name="Cai Q.L."/>
            <person name="Wang Y."/>
            <person name="Zhao H.B."/>
            <person name="Yang W.F."/>
            <person name="Wang G.Y."/>
            <person name="Li Y.H."/>
            <person name="Zhan D.L."/>
            <person name="Shen Y.T."/>
            <person name="Niu Q.F."/>
            <person name="Chang L."/>
            <person name="Qiu J."/>
            <person name="Zhao L."/>
            <person name="Xie H.B."/>
            <person name="Fu W.Y."/>
            <person name="Jin J."/>
            <person name="Li X.W."/>
            <person name="Jiao Y."/>
            <person name="Zhou C.C."/>
            <person name="Tu T."/>
            <person name="Chai C.Y."/>
            <person name="Gao J.L."/>
            <person name="Fan L.J."/>
            <person name="van de Weg E."/>
            <person name="Wang J.Y."/>
            <person name="Gao Z.S."/>
        </authorList>
    </citation>
    <scope>NUCLEOTIDE SEQUENCE [LARGE SCALE GENOMIC DNA]</scope>
    <source>
        <tissue evidence="9">Leaves</tissue>
    </source>
</reference>
<dbReference type="Gene3D" id="3.40.50.2000">
    <property type="entry name" value="Glycogen Phosphorylase B"/>
    <property type="match status" value="1"/>
</dbReference>
<feature type="site" description="Transition state stabilizer" evidence="7">
    <location>
        <position position="139"/>
    </location>
</feature>
<dbReference type="Gene3D" id="3.40.50.11720">
    <property type="entry name" value="3-Deoxy-D-manno-octulosonic-acid transferase, N-terminal domain"/>
    <property type="match status" value="1"/>
</dbReference>
<dbReference type="AlphaFoldDB" id="A0A6A1W7S4"/>
<name>A0A6A1W7S4_9ROSI</name>
<evidence type="ECO:0000256" key="2">
    <source>
        <dbReference type="ARBA" id="ARBA00012621"/>
    </source>
</evidence>
<comment type="catalytic activity">
    <reaction evidence="5">
        <text>lipid IVA (E. coli) + CMP-3-deoxy-beta-D-manno-octulosonate = alpha-Kdo-(2-&gt;6)-lipid IVA (E. coli) + CMP + H(+)</text>
        <dbReference type="Rhea" id="RHEA:28066"/>
        <dbReference type="ChEBI" id="CHEBI:15378"/>
        <dbReference type="ChEBI" id="CHEBI:58603"/>
        <dbReference type="ChEBI" id="CHEBI:60364"/>
        <dbReference type="ChEBI" id="CHEBI:60377"/>
        <dbReference type="ChEBI" id="CHEBI:85987"/>
        <dbReference type="EC" id="2.4.99.12"/>
    </reaction>
</comment>
<evidence type="ECO:0000256" key="6">
    <source>
        <dbReference type="PIRSR" id="PIRSR639901-1"/>
    </source>
</evidence>
<dbReference type="FunFam" id="3.40.50.2000:FF:000032">
    <property type="entry name" value="3-deoxy-D-manno-octulosonic acid transferase"/>
    <property type="match status" value="1"/>
</dbReference>
<dbReference type="OrthoDB" id="308383at2759"/>
<keyword evidence="3 9" id="KW-0808">Transferase</keyword>
<dbReference type="InterPro" id="IPR038107">
    <property type="entry name" value="Glycos_transf_N_sf"/>
</dbReference>
<comment type="similarity">
    <text evidence="1">Belongs to the glycosyltransferase group 1 family. Glycosyltransferase 30 subfamily.</text>
</comment>
<evidence type="ECO:0000313" key="10">
    <source>
        <dbReference type="Proteomes" id="UP000516437"/>
    </source>
</evidence>
<gene>
    <name evidence="9" type="ORF">CJ030_MR2G024923</name>
</gene>
<feature type="active site" description="Proton acceptor" evidence="6">
    <location>
        <position position="69"/>
    </location>
</feature>
<organism evidence="9 10">
    <name type="scientific">Morella rubra</name>
    <name type="common">Chinese bayberry</name>
    <dbReference type="NCBI Taxonomy" id="262757"/>
    <lineage>
        <taxon>Eukaryota</taxon>
        <taxon>Viridiplantae</taxon>
        <taxon>Streptophyta</taxon>
        <taxon>Embryophyta</taxon>
        <taxon>Tracheophyta</taxon>
        <taxon>Spermatophyta</taxon>
        <taxon>Magnoliopsida</taxon>
        <taxon>eudicotyledons</taxon>
        <taxon>Gunneridae</taxon>
        <taxon>Pentapetalae</taxon>
        <taxon>rosids</taxon>
        <taxon>fabids</taxon>
        <taxon>Fagales</taxon>
        <taxon>Myricaceae</taxon>
        <taxon>Morella</taxon>
    </lineage>
</organism>
<dbReference type="GO" id="GO:0009245">
    <property type="term" value="P:lipid A biosynthetic process"/>
    <property type="evidence" value="ECO:0007669"/>
    <property type="project" value="TreeGrafter"/>
</dbReference>
<dbReference type="Proteomes" id="UP000516437">
    <property type="component" value="Chromosome 2"/>
</dbReference>
<evidence type="ECO:0000313" key="9">
    <source>
        <dbReference type="EMBL" id="KAB1221261.1"/>
    </source>
</evidence>
<dbReference type="EC" id="2.4.99.12" evidence="2"/>
<dbReference type="Pfam" id="PF04413">
    <property type="entry name" value="Glycos_transf_N"/>
    <property type="match status" value="1"/>
</dbReference>
<evidence type="ECO:0000256" key="7">
    <source>
        <dbReference type="PIRSR" id="PIRSR639901-2"/>
    </source>
</evidence>
<proteinExistence type="inferred from homology"/>
<evidence type="ECO:0000256" key="4">
    <source>
        <dbReference type="ARBA" id="ARBA00031445"/>
    </source>
</evidence>
<keyword evidence="10" id="KW-1185">Reference proteome</keyword>